<reference evidence="2 3" key="1">
    <citation type="journal article" date="2021" name="bioRxiv">
        <title>The Gossypium anomalum genome as a resource for cotton improvement and evolutionary analysis of hybrid incompatibility.</title>
        <authorList>
            <person name="Grover C.E."/>
            <person name="Yuan D."/>
            <person name="Arick M.A."/>
            <person name="Miller E.R."/>
            <person name="Hu G."/>
            <person name="Peterson D.G."/>
            <person name="Wendel J.F."/>
            <person name="Udall J.A."/>
        </authorList>
    </citation>
    <scope>NUCLEOTIDE SEQUENCE [LARGE SCALE GENOMIC DNA]</scope>
    <source>
        <strain evidence="2">JFW-Udall</strain>
        <tissue evidence="2">Leaf</tissue>
    </source>
</reference>
<feature type="domain" description="RNase H type-1" evidence="1">
    <location>
        <begin position="126"/>
        <end position="247"/>
    </location>
</feature>
<protein>
    <recommendedName>
        <fullName evidence="1">RNase H type-1 domain-containing protein</fullName>
    </recommendedName>
</protein>
<dbReference type="InterPro" id="IPR012337">
    <property type="entry name" value="RNaseH-like_sf"/>
</dbReference>
<dbReference type="CDD" id="cd06222">
    <property type="entry name" value="RNase_H_like"/>
    <property type="match status" value="1"/>
</dbReference>
<accession>A0A8J5YTK3</accession>
<dbReference type="InterPro" id="IPR044730">
    <property type="entry name" value="RNase_H-like_dom_plant"/>
</dbReference>
<dbReference type="Pfam" id="PF13456">
    <property type="entry name" value="RVT_3"/>
    <property type="match status" value="1"/>
</dbReference>
<dbReference type="InterPro" id="IPR052929">
    <property type="entry name" value="RNase_H-like_EbsB-rel"/>
</dbReference>
<proteinExistence type="predicted"/>
<dbReference type="SUPFAM" id="SSF53098">
    <property type="entry name" value="Ribonuclease H-like"/>
    <property type="match status" value="1"/>
</dbReference>
<evidence type="ECO:0000313" key="3">
    <source>
        <dbReference type="Proteomes" id="UP000701853"/>
    </source>
</evidence>
<name>A0A8J5YTK3_9ROSI</name>
<keyword evidence="3" id="KW-1185">Reference proteome</keyword>
<dbReference type="InterPro" id="IPR036397">
    <property type="entry name" value="RNaseH_sf"/>
</dbReference>
<dbReference type="PANTHER" id="PTHR47074">
    <property type="entry name" value="BNAC02G40300D PROTEIN"/>
    <property type="match status" value="1"/>
</dbReference>
<organism evidence="2 3">
    <name type="scientific">Gossypium anomalum</name>
    <dbReference type="NCBI Taxonomy" id="47600"/>
    <lineage>
        <taxon>Eukaryota</taxon>
        <taxon>Viridiplantae</taxon>
        <taxon>Streptophyta</taxon>
        <taxon>Embryophyta</taxon>
        <taxon>Tracheophyta</taxon>
        <taxon>Spermatophyta</taxon>
        <taxon>Magnoliopsida</taxon>
        <taxon>eudicotyledons</taxon>
        <taxon>Gunneridae</taxon>
        <taxon>Pentapetalae</taxon>
        <taxon>rosids</taxon>
        <taxon>malvids</taxon>
        <taxon>Malvales</taxon>
        <taxon>Malvaceae</taxon>
        <taxon>Malvoideae</taxon>
        <taxon>Gossypium</taxon>
    </lineage>
</organism>
<evidence type="ECO:0000313" key="2">
    <source>
        <dbReference type="EMBL" id="KAG8488697.1"/>
    </source>
</evidence>
<dbReference type="Proteomes" id="UP000701853">
    <property type="component" value="Chromosome 7"/>
</dbReference>
<evidence type="ECO:0000259" key="1">
    <source>
        <dbReference type="Pfam" id="PF13456"/>
    </source>
</evidence>
<dbReference type="AlphaFoldDB" id="A0A8J5YTK3"/>
<gene>
    <name evidence="2" type="ORF">CXB51_016664</name>
</gene>
<sequence>MELIKNTFSEEDAGKILRIPLARAPHDDFLVWGGEASGEFSVCNAYKLLQFSDENPRAYALQNIYRKFYKKTVAPKSTKKNQDYNLEVFIELSAYEQLDGLENRKLVNTKENRSWRRPPREFIKINFDGAYDGKNNISASGIVVRNEEGLVILSCLETHQGVAFAFAAEAVACQKAVQIGVENKWPEVIIEGDSLAIIKKCNSKCQDKSIIGAYISNIQQMTNRSKNFLFKHIPRPANVLAHKIATETLKRREEAYLERRVPEYAEN</sequence>
<dbReference type="OrthoDB" id="984173at2759"/>
<dbReference type="GO" id="GO:0003676">
    <property type="term" value="F:nucleic acid binding"/>
    <property type="evidence" value="ECO:0007669"/>
    <property type="project" value="InterPro"/>
</dbReference>
<dbReference type="GO" id="GO:0004523">
    <property type="term" value="F:RNA-DNA hybrid ribonuclease activity"/>
    <property type="evidence" value="ECO:0007669"/>
    <property type="project" value="InterPro"/>
</dbReference>
<dbReference type="EMBL" id="JAHUZN010000007">
    <property type="protein sequence ID" value="KAG8488697.1"/>
    <property type="molecule type" value="Genomic_DNA"/>
</dbReference>
<dbReference type="Gene3D" id="3.30.420.10">
    <property type="entry name" value="Ribonuclease H-like superfamily/Ribonuclease H"/>
    <property type="match status" value="1"/>
</dbReference>
<dbReference type="PANTHER" id="PTHR47074:SF61">
    <property type="entry name" value="RNASE H TYPE-1 DOMAIN-CONTAINING PROTEIN"/>
    <property type="match status" value="1"/>
</dbReference>
<comment type="caution">
    <text evidence="2">The sequence shown here is derived from an EMBL/GenBank/DDBJ whole genome shotgun (WGS) entry which is preliminary data.</text>
</comment>
<dbReference type="InterPro" id="IPR002156">
    <property type="entry name" value="RNaseH_domain"/>
</dbReference>